<feature type="transmembrane region" description="Helical" evidence="4">
    <location>
        <begin position="156"/>
        <end position="175"/>
    </location>
</feature>
<keyword evidence="7" id="KW-1185">Reference proteome</keyword>
<keyword evidence="4" id="KW-1133">Transmembrane helix</keyword>
<protein>
    <recommendedName>
        <fullName evidence="5">EF-hand domain-containing protein</fullName>
    </recommendedName>
</protein>
<dbReference type="Pfam" id="PF13202">
    <property type="entry name" value="EF-hand_5"/>
    <property type="match status" value="1"/>
</dbReference>
<feature type="compositionally biased region" description="Low complexity" evidence="3">
    <location>
        <begin position="684"/>
        <end position="701"/>
    </location>
</feature>
<dbReference type="InterPro" id="IPR002048">
    <property type="entry name" value="EF_hand_dom"/>
</dbReference>
<dbReference type="SMART" id="SM00054">
    <property type="entry name" value="EFh"/>
    <property type="match status" value="4"/>
</dbReference>
<keyword evidence="4" id="KW-0472">Membrane</keyword>
<evidence type="ECO:0000259" key="5">
    <source>
        <dbReference type="PROSITE" id="PS50222"/>
    </source>
</evidence>
<dbReference type="PANTHER" id="PTHR23050">
    <property type="entry name" value="CALCIUM BINDING PROTEIN"/>
    <property type="match status" value="1"/>
</dbReference>
<dbReference type="InterPro" id="IPR050145">
    <property type="entry name" value="Centrin_CML-like"/>
</dbReference>
<dbReference type="Proteomes" id="UP000002729">
    <property type="component" value="Unassembled WGS sequence"/>
</dbReference>
<gene>
    <name evidence="6" type="ORF">AURANDRAFT_66444</name>
</gene>
<dbReference type="PROSITE" id="PS50222">
    <property type="entry name" value="EF_HAND_2"/>
    <property type="match status" value="2"/>
</dbReference>
<dbReference type="KEGG" id="aaf:AURANDRAFT_66444"/>
<evidence type="ECO:0000313" key="7">
    <source>
        <dbReference type="Proteomes" id="UP000002729"/>
    </source>
</evidence>
<dbReference type="RefSeq" id="XP_009040043.1">
    <property type="nucleotide sequence ID" value="XM_009041795.1"/>
</dbReference>
<feature type="domain" description="EF-hand" evidence="5">
    <location>
        <begin position="583"/>
        <end position="618"/>
    </location>
</feature>
<evidence type="ECO:0000313" key="6">
    <source>
        <dbReference type="EMBL" id="EGB05400.1"/>
    </source>
</evidence>
<accession>F0YHL5</accession>
<dbReference type="EMBL" id="GL833142">
    <property type="protein sequence ID" value="EGB05400.1"/>
    <property type="molecule type" value="Genomic_DNA"/>
</dbReference>
<keyword evidence="2" id="KW-0106">Calcium</keyword>
<keyword evidence="1" id="KW-0677">Repeat</keyword>
<feature type="transmembrane region" description="Helical" evidence="4">
    <location>
        <begin position="40"/>
        <end position="61"/>
    </location>
</feature>
<feature type="transmembrane region" description="Helical" evidence="4">
    <location>
        <begin position="253"/>
        <end position="271"/>
    </location>
</feature>
<feature type="domain" description="EF-hand" evidence="5">
    <location>
        <begin position="494"/>
        <end position="529"/>
    </location>
</feature>
<dbReference type="AlphaFoldDB" id="F0YHL5"/>
<evidence type="ECO:0000256" key="2">
    <source>
        <dbReference type="ARBA" id="ARBA00022837"/>
    </source>
</evidence>
<feature type="transmembrane region" description="Helical" evidence="4">
    <location>
        <begin position="728"/>
        <end position="752"/>
    </location>
</feature>
<dbReference type="InterPro" id="IPR018247">
    <property type="entry name" value="EF_Hand_1_Ca_BS"/>
</dbReference>
<dbReference type="InParanoid" id="F0YHL5"/>
<dbReference type="GeneID" id="20225797"/>
<dbReference type="GO" id="GO:0005509">
    <property type="term" value="F:calcium ion binding"/>
    <property type="evidence" value="ECO:0007669"/>
    <property type="project" value="InterPro"/>
</dbReference>
<name>F0YHL5_AURAN</name>
<dbReference type="Pfam" id="PF13499">
    <property type="entry name" value="EF-hand_7"/>
    <property type="match status" value="1"/>
</dbReference>
<reference evidence="6 7" key="1">
    <citation type="journal article" date="2011" name="Proc. Natl. Acad. Sci. U.S.A.">
        <title>Niche of harmful alga Aureococcus anophagefferens revealed through ecogenomics.</title>
        <authorList>
            <person name="Gobler C.J."/>
            <person name="Berry D.L."/>
            <person name="Dyhrman S.T."/>
            <person name="Wilhelm S.W."/>
            <person name="Salamov A."/>
            <person name="Lobanov A.V."/>
            <person name="Zhang Y."/>
            <person name="Collier J.L."/>
            <person name="Wurch L.L."/>
            <person name="Kustka A.B."/>
            <person name="Dill B.D."/>
            <person name="Shah M."/>
            <person name="VerBerkmoes N.C."/>
            <person name="Kuo A."/>
            <person name="Terry A."/>
            <person name="Pangilinan J."/>
            <person name="Lindquist E.A."/>
            <person name="Lucas S."/>
            <person name="Paulsen I.T."/>
            <person name="Hattenrath-Lehmann T.K."/>
            <person name="Talmage S.C."/>
            <person name="Walker E.A."/>
            <person name="Koch F."/>
            <person name="Burson A.M."/>
            <person name="Marcoval M.A."/>
            <person name="Tang Y.Z."/>
            <person name="Lecleir G.R."/>
            <person name="Coyne K.J."/>
            <person name="Berg G.M."/>
            <person name="Bertrand E.M."/>
            <person name="Saito M.A."/>
            <person name="Gladyshev V.N."/>
            <person name="Grigoriev I.V."/>
        </authorList>
    </citation>
    <scope>NUCLEOTIDE SEQUENCE [LARGE SCALE GENOMIC DNA]</scope>
    <source>
        <strain evidence="7">CCMP 1984</strain>
    </source>
</reference>
<feature type="transmembrane region" description="Helical" evidence="4">
    <location>
        <begin position="388"/>
        <end position="407"/>
    </location>
</feature>
<sequence length="801" mass="84010">MPPPSSASLFELRLLAGVGGFASHWLHLCIGLFIKDSSLGSATIVPFFVLMNLCRGVAVVSAERPARLAALHALAAGACFVSAVFLDRGSRAALVFPAAAVGLLDPLTCCGVRIRGHARSGDDAWRDAADQSVWTAFNAGLVASFSGGVLYEALGMRFLCAALGGVAAGLAAVHAREARRPGRVRRSLSVHLFHGGSSRVNVNVSAMMCPGVTSGAMLGVKSVVLISMCATFVTTLNWQLAANYYDKELRQPPSTLFAVLVVTTLLIVNGERAQLATLTPFLGHGASHGPESLLWAFGLAVAALCGFAASAGRPAARVVQMVLHGIVEFYVDFALRCAHRMLDATCEAARLRYEDYAVVRQIGHVVARLYASVVGPTLYFRVGPEAPFLFNVVVVAAAMAYAGAVFIDNLGNTIRDVSFQLNPALEREPRPSLVKATSIISVLGSQTMLASGDPGGPPPLAIYAGLFRRRAGRLRPSTTPTRSFEVRGQRVELDDIDELRAAFDAADADRSGALDRGEALAMLTARGVAPGDAAAIFENADLDGDDLVDFGEFLKLVAASRAAPTDAVVVELDDATSFSLSGADVDALREKFDAADADGSGALDVGEIAALAGLAPDAAAAVLGLADGDGSGHVEFPEFLRLVGICRAESEKGLLARASSSVAAGDALGVMRASSPSAPPSATPGPSATFAPTSHPTATHAPTAQRIIYKPKDCDDEEDRIERRFHRIAITLGTLIAAMGVAMIIMALMSSFRAKCEIDVCRYSGDSYDMGDCFACGDCCAVAEDPPPKNVEMPHRVDDYD</sequence>
<feature type="transmembrane region" description="Helical" evidence="4">
    <location>
        <begin position="68"/>
        <end position="86"/>
    </location>
</feature>
<evidence type="ECO:0000256" key="1">
    <source>
        <dbReference type="ARBA" id="ARBA00022737"/>
    </source>
</evidence>
<organism evidence="7">
    <name type="scientific">Aureococcus anophagefferens</name>
    <name type="common">Harmful bloom alga</name>
    <dbReference type="NCBI Taxonomy" id="44056"/>
    <lineage>
        <taxon>Eukaryota</taxon>
        <taxon>Sar</taxon>
        <taxon>Stramenopiles</taxon>
        <taxon>Ochrophyta</taxon>
        <taxon>Pelagophyceae</taxon>
        <taxon>Pelagomonadales</taxon>
        <taxon>Pelagomonadaceae</taxon>
        <taxon>Aureococcus</taxon>
    </lineage>
</organism>
<dbReference type="PROSITE" id="PS00018">
    <property type="entry name" value="EF_HAND_1"/>
    <property type="match status" value="3"/>
</dbReference>
<keyword evidence="4" id="KW-0812">Transmembrane</keyword>
<dbReference type="InterPro" id="IPR011992">
    <property type="entry name" value="EF-hand-dom_pair"/>
</dbReference>
<feature type="transmembrane region" description="Helical" evidence="4">
    <location>
        <begin position="12"/>
        <end position="34"/>
    </location>
</feature>
<evidence type="ECO:0000256" key="3">
    <source>
        <dbReference type="SAM" id="MobiDB-lite"/>
    </source>
</evidence>
<feature type="transmembrane region" description="Helical" evidence="4">
    <location>
        <begin position="292"/>
        <end position="311"/>
    </location>
</feature>
<evidence type="ECO:0000256" key="4">
    <source>
        <dbReference type="SAM" id="Phobius"/>
    </source>
</evidence>
<dbReference type="Gene3D" id="1.10.238.10">
    <property type="entry name" value="EF-hand"/>
    <property type="match status" value="2"/>
</dbReference>
<proteinExistence type="predicted"/>
<feature type="region of interest" description="Disordered" evidence="3">
    <location>
        <begin position="673"/>
        <end position="701"/>
    </location>
</feature>
<dbReference type="SUPFAM" id="SSF47473">
    <property type="entry name" value="EF-hand"/>
    <property type="match status" value="1"/>
</dbReference>